<dbReference type="EMBL" id="CP137306">
    <property type="protein sequence ID" value="WQF77230.1"/>
    <property type="molecule type" value="Genomic_DNA"/>
</dbReference>
<dbReference type="KEGG" id="cdet:87938747"/>
<keyword evidence="3" id="KW-1185">Reference proteome</keyword>
<evidence type="ECO:0000256" key="1">
    <source>
        <dbReference type="SAM" id="MobiDB-lite"/>
    </source>
</evidence>
<proteinExistence type="predicted"/>
<organism evidence="2 3">
    <name type="scientific">Colletotrichum destructivum</name>
    <dbReference type="NCBI Taxonomy" id="34406"/>
    <lineage>
        <taxon>Eukaryota</taxon>
        <taxon>Fungi</taxon>
        <taxon>Dikarya</taxon>
        <taxon>Ascomycota</taxon>
        <taxon>Pezizomycotina</taxon>
        <taxon>Sordariomycetes</taxon>
        <taxon>Hypocreomycetidae</taxon>
        <taxon>Glomerellales</taxon>
        <taxon>Glomerellaceae</taxon>
        <taxon>Colletotrichum</taxon>
        <taxon>Colletotrichum destructivum species complex</taxon>
    </lineage>
</organism>
<name>A0AAX4I1J4_9PEZI</name>
<evidence type="ECO:0000313" key="3">
    <source>
        <dbReference type="Proteomes" id="UP001322277"/>
    </source>
</evidence>
<protein>
    <submittedName>
        <fullName evidence="2">Uncharacterized protein</fullName>
    </submittedName>
</protein>
<dbReference type="AlphaFoldDB" id="A0AAX4I1J4"/>
<gene>
    <name evidence="2" type="ORF">CDEST_02244</name>
</gene>
<sequence length="93" mass="10257">MIVWLCPPVFQRTDAPKTFTRLSRNAMRSILKKKKPKKLHDTSTAQTDRQIDGSAHLRADGRIGSWPSCSTALVTTTNRSSRTGTGTGTGPDW</sequence>
<dbReference type="GeneID" id="87938747"/>
<accession>A0AAX4I1J4</accession>
<reference evidence="3" key="1">
    <citation type="journal article" date="2023" name="bioRxiv">
        <title>Complete genome of the Medicago anthracnose fungus, Colletotrichum destructivum, reveals a mini-chromosome-like region within a core chromosome.</title>
        <authorList>
            <person name="Lapalu N."/>
            <person name="Simon A."/>
            <person name="Lu A."/>
            <person name="Plaumann P.-L."/>
            <person name="Amselem J."/>
            <person name="Pigne S."/>
            <person name="Auger A."/>
            <person name="Koch C."/>
            <person name="Dallery J.-F."/>
            <person name="O'Connell R.J."/>
        </authorList>
    </citation>
    <scope>NUCLEOTIDE SEQUENCE [LARGE SCALE GENOMIC DNA]</scope>
    <source>
        <strain evidence="3">CBS 520.97</strain>
    </source>
</reference>
<feature type="compositionally biased region" description="Low complexity" evidence="1">
    <location>
        <begin position="75"/>
        <end position="84"/>
    </location>
</feature>
<dbReference type="RefSeq" id="XP_062774454.1">
    <property type="nucleotide sequence ID" value="XM_062918403.1"/>
</dbReference>
<evidence type="ECO:0000313" key="2">
    <source>
        <dbReference type="EMBL" id="WQF77230.1"/>
    </source>
</evidence>
<dbReference type="Proteomes" id="UP001322277">
    <property type="component" value="Chromosome 2"/>
</dbReference>
<feature type="region of interest" description="Disordered" evidence="1">
    <location>
        <begin position="30"/>
        <end position="53"/>
    </location>
</feature>
<feature type="region of interest" description="Disordered" evidence="1">
    <location>
        <begin position="68"/>
        <end position="93"/>
    </location>
</feature>